<dbReference type="PANTHER" id="PTHR43228">
    <property type="entry name" value="TWO-COMPONENT RESPONSE REGULATOR"/>
    <property type="match status" value="1"/>
</dbReference>
<gene>
    <name evidence="3" type="ORF">COA96_11930</name>
</gene>
<reference evidence="4" key="1">
    <citation type="submission" date="2017-08" db="EMBL/GenBank/DDBJ databases">
        <title>A dynamic microbial community with high functional redundancy inhabits the cold, oxic subseafloor aquifer.</title>
        <authorList>
            <person name="Tully B.J."/>
            <person name="Wheat C.G."/>
            <person name="Glazer B.T."/>
            <person name="Huber J.A."/>
        </authorList>
    </citation>
    <scope>NUCLEOTIDE SEQUENCE [LARGE SCALE GENOMIC DNA]</scope>
</reference>
<dbReference type="EMBL" id="NVVJ01000040">
    <property type="protein sequence ID" value="PCJ23359.1"/>
    <property type="molecule type" value="Genomic_DNA"/>
</dbReference>
<dbReference type="AlphaFoldDB" id="A0A2A5AVS8"/>
<dbReference type="CDD" id="cd17546">
    <property type="entry name" value="REC_hyHK_CKI1_RcsC-like"/>
    <property type="match status" value="1"/>
</dbReference>
<organism evidence="3 4">
    <name type="scientific">SAR86 cluster bacterium</name>
    <dbReference type="NCBI Taxonomy" id="2030880"/>
    <lineage>
        <taxon>Bacteria</taxon>
        <taxon>Pseudomonadati</taxon>
        <taxon>Pseudomonadota</taxon>
        <taxon>Gammaproteobacteria</taxon>
        <taxon>SAR86 cluster</taxon>
    </lineage>
</organism>
<comment type="caution">
    <text evidence="3">The sequence shown here is derived from an EMBL/GenBank/DDBJ whole genome shotgun (WGS) entry which is preliminary data.</text>
</comment>
<dbReference type="PANTHER" id="PTHR43228:SF1">
    <property type="entry name" value="TWO-COMPONENT RESPONSE REGULATOR ARR22"/>
    <property type="match status" value="1"/>
</dbReference>
<sequence length="122" mass="13324">MAKILFIDDDQAIRDLVTLRLQIAGHDVTLAENGKIGVEAALLGSYDLILMDMHMPIMSGHEAVKILRDSSYTGLIVALTASVMISETNEAIAAGCDDIIVKPMTEEFEEQVATLIQNHIRT</sequence>
<dbReference type="InterPro" id="IPR001789">
    <property type="entry name" value="Sig_transdc_resp-reg_receiver"/>
</dbReference>
<name>A0A2A5AVS8_9GAMM</name>
<dbReference type="Proteomes" id="UP000218327">
    <property type="component" value="Unassembled WGS sequence"/>
</dbReference>
<dbReference type="Pfam" id="PF00072">
    <property type="entry name" value="Response_reg"/>
    <property type="match status" value="1"/>
</dbReference>
<keyword evidence="1" id="KW-0597">Phosphoprotein</keyword>
<evidence type="ECO:0000313" key="3">
    <source>
        <dbReference type="EMBL" id="PCJ23359.1"/>
    </source>
</evidence>
<feature type="domain" description="Response regulatory" evidence="2">
    <location>
        <begin position="3"/>
        <end position="117"/>
    </location>
</feature>
<dbReference type="InterPro" id="IPR011006">
    <property type="entry name" value="CheY-like_superfamily"/>
</dbReference>
<proteinExistence type="predicted"/>
<dbReference type="SUPFAM" id="SSF52172">
    <property type="entry name" value="CheY-like"/>
    <property type="match status" value="1"/>
</dbReference>
<dbReference type="PROSITE" id="PS50110">
    <property type="entry name" value="RESPONSE_REGULATORY"/>
    <property type="match status" value="1"/>
</dbReference>
<evidence type="ECO:0000259" key="2">
    <source>
        <dbReference type="PROSITE" id="PS50110"/>
    </source>
</evidence>
<evidence type="ECO:0000256" key="1">
    <source>
        <dbReference type="PROSITE-ProRule" id="PRU00169"/>
    </source>
</evidence>
<protein>
    <submittedName>
        <fullName evidence="3">Two-component system response regulator</fullName>
    </submittedName>
</protein>
<dbReference type="GO" id="GO:0000160">
    <property type="term" value="P:phosphorelay signal transduction system"/>
    <property type="evidence" value="ECO:0007669"/>
    <property type="project" value="InterPro"/>
</dbReference>
<dbReference type="SMART" id="SM00448">
    <property type="entry name" value="REC"/>
    <property type="match status" value="1"/>
</dbReference>
<dbReference type="Gene3D" id="3.40.50.2300">
    <property type="match status" value="1"/>
</dbReference>
<accession>A0A2A5AVS8</accession>
<dbReference type="InterPro" id="IPR052048">
    <property type="entry name" value="ST_Response_Regulator"/>
</dbReference>
<feature type="modified residue" description="4-aspartylphosphate" evidence="1">
    <location>
        <position position="52"/>
    </location>
</feature>
<evidence type="ECO:0000313" key="4">
    <source>
        <dbReference type="Proteomes" id="UP000218327"/>
    </source>
</evidence>